<evidence type="ECO:0000313" key="2">
    <source>
        <dbReference type="Proteomes" id="UP000075243"/>
    </source>
</evidence>
<protein>
    <submittedName>
        <fullName evidence="1">Uncharacterized protein</fullName>
    </submittedName>
</protein>
<dbReference type="EMBL" id="KQ483776">
    <property type="protein sequence ID" value="KYP41370.1"/>
    <property type="molecule type" value="Genomic_DNA"/>
</dbReference>
<accession>A0A151RFH3</accession>
<organism evidence="1 2">
    <name type="scientific">Cajanus cajan</name>
    <name type="common">Pigeon pea</name>
    <name type="synonym">Cajanus indicus</name>
    <dbReference type="NCBI Taxonomy" id="3821"/>
    <lineage>
        <taxon>Eukaryota</taxon>
        <taxon>Viridiplantae</taxon>
        <taxon>Streptophyta</taxon>
        <taxon>Embryophyta</taxon>
        <taxon>Tracheophyta</taxon>
        <taxon>Spermatophyta</taxon>
        <taxon>Magnoliopsida</taxon>
        <taxon>eudicotyledons</taxon>
        <taxon>Gunneridae</taxon>
        <taxon>Pentapetalae</taxon>
        <taxon>rosids</taxon>
        <taxon>fabids</taxon>
        <taxon>Fabales</taxon>
        <taxon>Fabaceae</taxon>
        <taxon>Papilionoideae</taxon>
        <taxon>50 kb inversion clade</taxon>
        <taxon>NPAAA clade</taxon>
        <taxon>indigoferoid/millettioid clade</taxon>
        <taxon>Phaseoleae</taxon>
        <taxon>Cajanus</taxon>
    </lineage>
</organism>
<evidence type="ECO:0000313" key="1">
    <source>
        <dbReference type="EMBL" id="KYP41370.1"/>
    </source>
</evidence>
<dbReference type="Gramene" id="C.cajan_35627.t">
    <property type="protein sequence ID" value="C.cajan_35627.t.cds1"/>
    <property type="gene ID" value="C.cajan_35627"/>
</dbReference>
<dbReference type="Proteomes" id="UP000075243">
    <property type="component" value="Unassembled WGS sequence"/>
</dbReference>
<name>A0A151RFH3_CAJCA</name>
<reference evidence="1" key="1">
    <citation type="journal article" date="2012" name="Nat. Biotechnol.">
        <title>Draft genome sequence of pigeonpea (Cajanus cajan), an orphan legume crop of resource-poor farmers.</title>
        <authorList>
            <person name="Varshney R.K."/>
            <person name="Chen W."/>
            <person name="Li Y."/>
            <person name="Bharti A.K."/>
            <person name="Saxena R.K."/>
            <person name="Schlueter J.A."/>
            <person name="Donoghue M.T."/>
            <person name="Azam S."/>
            <person name="Fan G."/>
            <person name="Whaley A.M."/>
            <person name="Farmer A.D."/>
            <person name="Sheridan J."/>
            <person name="Iwata A."/>
            <person name="Tuteja R."/>
            <person name="Penmetsa R.V."/>
            <person name="Wu W."/>
            <person name="Upadhyaya H.D."/>
            <person name="Yang S.P."/>
            <person name="Shah T."/>
            <person name="Saxena K.B."/>
            <person name="Michael T."/>
            <person name="McCombie W.R."/>
            <person name="Yang B."/>
            <person name="Zhang G."/>
            <person name="Yang H."/>
            <person name="Wang J."/>
            <person name="Spillane C."/>
            <person name="Cook D.R."/>
            <person name="May G.D."/>
            <person name="Xu X."/>
            <person name="Jackson S.A."/>
        </authorList>
    </citation>
    <scope>NUCLEOTIDE SEQUENCE [LARGE SCALE GENOMIC DNA]</scope>
</reference>
<keyword evidence="2" id="KW-1185">Reference proteome</keyword>
<dbReference type="AlphaFoldDB" id="A0A151RFH3"/>
<sequence>MHAPTNEHMHALNHGLHLHKSSISGLLSYTDADWGSRKIVHTTNSGKNIYIYISKYNNGK</sequence>
<gene>
    <name evidence="1" type="ORF">KK1_037243</name>
</gene>
<proteinExistence type="predicted"/>